<evidence type="ECO:0000313" key="2">
    <source>
        <dbReference type="EMBL" id="PZG17997.1"/>
    </source>
</evidence>
<evidence type="ECO:0000313" key="3">
    <source>
        <dbReference type="Proteomes" id="UP000248924"/>
    </source>
</evidence>
<dbReference type="InterPro" id="IPR001387">
    <property type="entry name" value="Cro/C1-type_HTH"/>
</dbReference>
<evidence type="ECO:0000259" key="1">
    <source>
        <dbReference type="PROSITE" id="PS50943"/>
    </source>
</evidence>
<name>A0A2W2F8Q2_9ACTN</name>
<dbReference type="GO" id="GO:0003677">
    <property type="term" value="F:DNA binding"/>
    <property type="evidence" value="ECO:0007669"/>
    <property type="project" value="InterPro"/>
</dbReference>
<dbReference type="Pfam" id="PF19054">
    <property type="entry name" value="DUF5753"/>
    <property type="match status" value="1"/>
</dbReference>
<keyword evidence="3" id="KW-1185">Reference proteome</keyword>
<reference evidence="2 3" key="1">
    <citation type="submission" date="2018-01" db="EMBL/GenBank/DDBJ databases">
        <title>Draft genome sequence of Jishengella sp. NA12.</title>
        <authorList>
            <person name="Sahin N."/>
            <person name="Ay H."/>
            <person name="Saygin H."/>
        </authorList>
    </citation>
    <scope>NUCLEOTIDE SEQUENCE [LARGE SCALE GENOMIC DNA]</scope>
    <source>
        <strain evidence="2 3">NA12</strain>
    </source>
</reference>
<accession>A0A2W2F8Q2</accession>
<organism evidence="2 3">
    <name type="scientific">Micromonospora craterilacus</name>
    <dbReference type="NCBI Taxonomy" id="1655439"/>
    <lineage>
        <taxon>Bacteria</taxon>
        <taxon>Bacillati</taxon>
        <taxon>Actinomycetota</taxon>
        <taxon>Actinomycetes</taxon>
        <taxon>Micromonosporales</taxon>
        <taxon>Micromonosporaceae</taxon>
        <taxon>Micromonospora</taxon>
    </lineage>
</organism>
<dbReference type="SMART" id="SM00530">
    <property type="entry name" value="HTH_XRE"/>
    <property type="match status" value="1"/>
</dbReference>
<dbReference type="SUPFAM" id="SSF47413">
    <property type="entry name" value="lambda repressor-like DNA-binding domains"/>
    <property type="match status" value="1"/>
</dbReference>
<dbReference type="CDD" id="cd00093">
    <property type="entry name" value="HTH_XRE"/>
    <property type="match status" value="1"/>
</dbReference>
<dbReference type="InterPro" id="IPR043917">
    <property type="entry name" value="DUF5753"/>
</dbReference>
<protein>
    <submittedName>
        <fullName evidence="2">Transcriptional regulator</fullName>
    </submittedName>
</protein>
<dbReference type="Pfam" id="PF13560">
    <property type="entry name" value="HTH_31"/>
    <property type="match status" value="1"/>
</dbReference>
<dbReference type="Gene3D" id="1.10.260.40">
    <property type="entry name" value="lambda repressor-like DNA-binding domains"/>
    <property type="match status" value="1"/>
</dbReference>
<dbReference type="PROSITE" id="PS50943">
    <property type="entry name" value="HTH_CROC1"/>
    <property type="match status" value="1"/>
</dbReference>
<feature type="domain" description="HTH cro/C1-type" evidence="1">
    <location>
        <begin position="16"/>
        <end position="68"/>
    </location>
</feature>
<sequence length="270" mass="29901">MAGGQMTAAAFLVAELRRARLRRGWSQEELAKAVNYSPSMISAVELGQQPPTPKYLEQFDKALDTGGLYGRMLTDLVALDKAQPWRRGAQVIIRHAAKLRWYEPLYVPGLLQTRDYARAVFEAGGLLSTAEVERRLAERMENQAVLSCDSSPHLVAIIDESAIRRCVGDRKIISEQASHLVRVASEHPRVRLHVVPQTAAEYPGLGGPFLLATTSDGTDVAFLGSHIGGQELDRSEDLDLLRQVWEVCLGEAYTPHQSVELMRDVAEAWS</sequence>
<gene>
    <name evidence="2" type="ORF">C1I95_14410</name>
</gene>
<dbReference type="Proteomes" id="UP000248924">
    <property type="component" value="Unassembled WGS sequence"/>
</dbReference>
<dbReference type="OrthoDB" id="3422637at2"/>
<dbReference type="AlphaFoldDB" id="A0A2W2F8Q2"/>
<dbReference type="InterPro" id="IPR010982">
    <property type="entry name" value="Lambda_DNA-bd_dom_sf"/>
</dbReference>
<proteinExistence type="predicted"/>
<comment type="caution">
    <text evidence="2">The sequence shown here is derived from an EMBL/GenBank/DDBJ whole genome shotgun (WGS) entry which is preliminary data.</text>
</comment>
<dbReference type="EMBL" id="POTY01000078">
    <property type="protein sequence ID" value="PZG17997.1"/>
    <property type="molecule type" value="Genomic_DNA"/>
</dbReference>